<keyword evidence="2" id="KW-1185">Reference proteome</keyword>
<reference evidence="1" key="1">
    <citation type="submission" date="2020-02" db="EMBL/GenBank/DDBJ databases">
        <authorList>
            <person name="Palmer J.M."/>
        </authorList>
    </citation>
    <scope>NUCLEOTIDE SEQUENCE</scope>
    <source>
        <strain evidence="1">EPUS1.4</strain>
        <tissue evidence="1">Thallus</tissue>
    </source>
</reference>
<sequence length="255" mass="29061">MTGKGYNNRKVEVVNPNSPTPTQVDVDPIFFSHLDAPTGLLIAPAPPAHSQSKTWKSNDTKEKNQYARLSTLLHHFVPESPFVPRSYPFWVQHRAAMNAMEMENMKKNIAIKQARNTVDAKTAIRPVLDGKTFDDNRSAVLSHETIWASWSVPTENHPEALWPDRTELQYEGDDRAKSEVGRFFPLPRKPGNETVNWKARDQLQGYRPLDHVGMLKEDGTPDLEMRQACDDLHRGTEYEEKVETLLGKDFIAELD</sequence>
<name>A0A8H7E110_9EURO</name>
<evidence type="ECO:0000313" key="1">
    <source>
        <dbReference type="EMBL" id="KAF7505437.1"/>
    </source>
</evidence>
<dbReference type="Proteomes" id="UP000606974">
    <property type="component" value="Unassembled WGS sequence"/>
</dbReference>
<dbReference type="AlphaFoldDB" id="A0A8H7E110"/>
<dbReference type="EMBL" id="JAACFV010000109">
    <property type="protein sequence ID" value="KAF7505437.1"/>
    <property type="molecule type" value="Genomic_DNA"/>
</dbReference>
<dbReference type="OrthoDB" id="5305306at2759"/>
<protein>
    <submittedName>
        <fullName evidence="1">Uncharacterized protein</fullName>
    </submittedName>
</protein>
<accession>A0A8H7E110</accession>
<gene>
    <name evidence="1" type="ORF">GJ744_000764</name>
</gene>
<comment type="caution">
    <text evidence="1">The sequence shown here is derived from an EMBL/GenBank/DDBJ whole genome shotgun (WGS) entry which is preliminary data.</text>
</comment>
<organism evidence="1 2">
    <name type="scientific">Endocarpon pusillum</name>
    <dbReference type="NCBI Taxonomy" id="364733"/>
    <lineage>
        <taxon>Eukaryota</taxon>
        <taxon>Fungi</taxon>
        <taxon>Dikarya</taxon>
        <taxon>Ascomycota</taxon>
        <taxon>Pezizomycotina</taxon>
        <taxon>Eurotiomycetes</taxon>
        <taxon>Chaetothyriomycetidae</taxon>
        <taxon>Verrucariales</taxon>
        <taxon>Verrucariaceae</taxon>
        <taxon>Endocarpon</taxon>
    </lineage>
</organism>
<proteinExistence type="predicted"/>
<evidence type="ECO:0000313" key="2">
    <source>
        <dbReference type="Proteomes" id="UP000606974"/>
    </source>
</evidence>